<reference evidence="1 2" key="1">
    <citation type="submission" date="2011-06" db="EMBL/GenBank/DDBJ databases">
        <title>The draft genome of Thiocapsa marina 5811.</title>
        <authorList>
            <consortium name="US DOE Joint Genome Institute (JGI-PGF)"/>
            <person name="Lucas S."/>
            <person name="Han J."/>
            <person name="Cheng J.-F."/>
            <person name="Goodwin L."/>
            <person name="Pitluck S."/>
            <person name="Peters L."/>
            <person name="Land M.L."/>
            <person name="Hauser L."/>
            <person name="Vogl K."/>
            <person name="Liu Z."/>
            <person name="Imhoff J."/>
            <person name="Thiel V."/>
            <person name="Frigaard N.-U."/>
            <person name="Bryant D."/>
            <person name="Woyke T.J."/>
        </authorList>
    </citation>
    <scope>NUCLEOTIDE SEQUENCE [LARGE SCALE GENOMIC DNA]</scope>
    <source>
        <strain evidence="1 2">5811</strain>
    </source>
</reference>
<dbReference type="eggNOG" id="ENOG503310P">
    <property type="taxonomic scope" value="Bacteria"/>
</dbReference>
<evidence type="ECO:0000313" key="2">
    <source>
        <dbReference type="Proteomes" id="UP000005459"/>
    </source>
</evidence>
<keyword evidence="2" id="KW-1185">Reference proteome</keyword>
<organism evidence="1 2">
    <name type="scientific">Thiocapsa marina 5811</name>
    <dbReference type="NCBI Taxonomy" id="768671"/>
    <lineage>
        <taxon>Bacteria</taxon>
        <taxon>Pseudomonadati</taxon>
        <taxon>Pseudomonadota</taxon>
        <taxon>Gammaproteobacteria</taxon>
        <taxon>Chromatiales</taxon>
        <taxon>Chromatiaceae</taxon>
        <taxon>Thiocapsa</taxon>
    </lineage>
</organism>
<evidence type="ECO:0000313" key="1">
    <source>
        <dbReference type="EMBL" id="EGV16086.1"/>
    </source>
</evidence>
<dbReference type="EMBL" id="AFWV01000023">
    <property type="protein sequence ID" value="EGV16086.1"/>
    <property type="molecule type" value="Genomic_DNA"/>
</dbReference>
<accession>F9UI81</accession>
<proteinExistence type="predicted"/>
<name>F9UI81_9GAMM</name>
<dbReference type="AlphaFoldDB" id="F9UI81"/>
<gene>
    <name evidence="1" type="ORF">ThimaDRAFT_4634</name>
</gene>
<protein>
    <submittedName>
        <fullName evidence="1">Uncharacterized protein</fullName>
    </submittedName>
</protein>
<sequence>MATAWRHPGPDNWVEGAHVWLSSITRHGILSCRTMPCDCRDPIRRHSNTIQHLDCRDMLSPDAIEDRIAQFKLDLTKYSTLNMARRHIIFGECATISADEYFDLRSRIAKLYSVHPNEVIAVGSGKLGFSISPRKRYRHFSNDSDLDVVIISEELFDRCWRELFRYENQGGYWEKAPKLKEYLFRGWIRPDMMPPDGNFDFGKRWWEFFNGLSASRDYSISRIRGAIYKNWSFLEAYQSVAVDQCSKHSAVEREK</sequence>
<dbReference type="Proteomes" id="UP000005459">
    <property type="component" value="Unassembled WGS sequence"/>
</dbReference>